<dbReference type="Proteomes" id="UP001266305">
    <property type="component" value="Unassembled WGS sequence"/>
</dbReference>
<evidence type="ECO:0000313" key="2">
    <source>
        <dbReference type="Proteomes" id="UP001266305"/>
    </source>
</evidence>
<comment type="caution">
    <text evidence="1">The sequence shown here is derived from an EMBL/GenBank/DDBJ whole genome shotgun (WGS) entry which is preliminary data.</text>
</comment>
<dbReference type="EMBL" id="JASSZA010000014">
    <property type="protein sequence ID" value="KAK2094239.1"/>
    <property type="molecule type" value="Genomic_DNA"/>
</dbReference>
<protein>
    <submittedName>
        <fullName evidence="1">Uncharacterized protein</fullName>
    </submittedName>
</protein>
<reference evidence="1 2" key="1">
    <citation type="submission" date="2023-05" db="EMBL/GenBank/DDBJ databases">
        <title>B98-5 Cell Line De Novo Hybrid Assembly: An Optical Mapping Approach.</title>
        <authorList>
            <person name="Kananen K."/>
            <person name="Auerbach J.A."/>
            <person name="Kautto E."/>
            <person name="Blachly J.S."/>
        </authorList>
    </citation>
    <scope>NUCLEOTIDE SEQUENCE [LARGE SCALE GENOMIC DNA]</scope>
    <source>
        <strain evidence="1">B95-8</strain>
        <tissue evidence="1">Cell line</tissue>
    </source>
</reference>
<organism evidence="1 2">
    <name type="scientific">Saguinus oedipus</name>
    <name type="common">Cotton-top tamarin</name>
    <name type="synonym">Oedipomidas oedipus</name>
    <dbReference type="NCBI Taxonomy" id="9490"/>
    <lineage>
        <taxon>Eukaryota</taxon>
        <taxon>Metazoa</taxon>
        <taxon>Chordata</taxon>
        <taxon>Craniata</taxon>
        <taxon>Vertebrata</taxon>
        <taxon>Euteleostomi</taxon>
        <taxon>Mammalia</taxon>
        <taxon>Eutheria</taxon>
        <taxon>Euarchontoglires</taxon>
        <taxon>Primates</taxon>
        <taxon>Haplorrhini</taxon>
        <taxon>Platyrrhini</taxon>
        <taxon>Cebidae</taxon>
        <taxon>Callitrichinae</taxon>
        <taxon>Saguinus</taxon>
    </lineage>
</organism>
<gene>
    <name evidence="1" type="ORF">P7K49_027977</name>
</gene>
<proteinExistence type="predicted"/>
<evidence type="ECO:0000313" key="1">
    <source>
        <dbReference type="EMBL" id="KAK2094239.1"/>
    </source>
</evidence>
<sequence>MKAVNPIVNLVIWKKPELIPGLREQHPMGTWLGMASYISCQKMAGTLFLPTSGPCLPDGSRCLPSPPSNAACVHAVLRVILATCTAGGIKSHGS</sequence>
<keyword evidence="2" id="KW-1185">Reference proteome</keyword>
<accession>A0ABQ9UBQ5</accession>
<name>A0ABQ9UBQ5_SAGOE</name>